<evidence type="ECO:0000313" key="2">
    <source>
        <dbReference type="EMBL" id="VFU66333.1"/>
    </source>
</evidence>
<organism evidence="2">
    <name type="scientific">Salix viminalis</name>
    <name type="common">Common osier</name>
    <name type="synonym">Basket willow</name>
    <dbReference type="NCBI Taxonomy" id="40686"/>
    <lineage>
        <taxon>Eukaryota</taxon>
        <taxon>Viridiplantae</taxon>
        <taxon>Streptophyta</taxon>
        <taxon>Embryophyta</taxon>
        <taxon>Tracheophyta</taxon>
        <taxon>Spermatophyta</taxon>
        <taxon>Magnoliopsida</taxon>
        <taxon>eudicotyledons</taxon>
        <taxon>Gunneridae</taxon>
        <taxon>Pentapetalae</taxon>
        <taxon>rosids</taxon>
        <taxon>fabids</taxon>
        <taxon>Malpighiales</taxon>
        <taxon>Salicaceae</taxon>
        <taxon>Saliceae</taxon>
        <taxon>Salix</taxon>
    </lineage>
</organism>
<dbReference type="Gene3D" id="1.10.3460.10">
    <property type="entry name" value="Chlorophyll a/b binding protein domain"/>
    <property type="match status" value="1"/>
</dbReference>
<dbReference type="PANTHER" id="PTHR37752:SF1">
    <property type="entry name" value="OS02G0610700 PROTEIN"/>
    <property type="match status" value="1"/>
</dbReference>
<reference evidence="2" key="1">
    <citation type="submission" date="2019-03" db="EMBL/GenBank/DDBJ databases">
        <authorList>
            <person name="Mank J."/>
            <person name="Almeida P."/>
        </authorList>
    </citation>
    <scope>NUCLEOTIDE SEQUENCE</scope>
    <source>
        <strain evidence="2">78183</strain>
    </source>
</reference>
<gene>
    <name evidence="2" type="ORF">SVIM_LOCUS514869</name>
</gene>
<dbReference type="SUPFAM" id="SSF103511">
    <property type="entry name" value="Chlorophyll a-b binding protein"/>
    <property type="match status" value="1"/>
</dbReference>
<feature type="region of interest" description="Disordered" evidence="1">
    <location>
        <begin position="1"/>
        <end position="97"/>
    </location>
</feature>
<dbReference type="AlphaFoldDB" id="A0A6N2NGN5"/>
<accession>A0A6N2NGN5</accession>
<protein>
    <recommendedName>
        <fullName evidence="3">Light-harvesting complex-like protein OHP2, chloroplastic</fullName>
    </recommendedName>
</protein>
<proteinExistence type="predicted"/>
<dbReference type="InterPro" id="IPR053091">
    <property type="entry name" value="PSII_Assembly/Photoprotect-Rel"/>
</dbReference>
<dbReference type="EMBL" id="CAADRP010002351">
    <property type="protein sequence ID" value="VFU66333.1"/>
    <property type="molecule type" value="Genomic_DNA"/>
</dbReference>
<feature type="compositionally biased region" description="Pro residues" evidence="1">
    <location>
        <begin position="64"/>
        <end position="96"/>
    </location>
</feature>
<dbReference type="PANTHER" id="PTHR37752">
    <property type="entry name" value="OS02G0610700 PROTEIN"/>
    <property type="match status" value="1"/>
</dbReference>
<feature type="compositionally biased region" description="Low complexity" evidence="1">
    <location>
        <begin position="1"/>
        <end position="43"/>
    </location>
</feature>
<evidence type="ECO:0000256" key="1">
    <source>
        <dbReference type="SAM" id="MobiDB-lite"/>
    </source>
</evidence>
<sequence>MSVASSIPYIKIPNPSSSSPSCSSLSSSSSTSSTSSYYRFSPTTKPYIVTIRSSQAEGPVRRPVAPPLREPSPPASPPLKPVPPSPSSPVAPPPKPAARVALEDKNVITLEFQRQKAKELQEYFKKKKLEEADQGPFFGFFGKNEIANGRWAMFGFAVGMLTEYATGSDFVDQSFVEAESPTHHDQTLESIEEIDLLVACSISSKKNDIPSTIQHPYARVTKNKAHATRIPFCKKNIFASSLSTRASTFAIRASNKATRASNLYLVHNLQFVLNHLPMVDSDTFQFMELTATRDENLLSDSNQTDLGLMLICIMQQ</sequence>
<evidence type="ECO:0008006" key="3">
    <source>
        <dbReference type="Google" id="ProtNLM"/>
    </source>
</evidence>
<name>A0A6N2NGN5_SALVM</name>
<dbReference type="GO" id="GO:0009535">
    <property type="term" value="C:chloroplast thylakoid membrane"/>
    <property type="evidence" value="ECO:0007669"/>
    <property type="project" value="TreeGrafter"/>
</dbReference>